<dbReference type="AlphaFoldDB" id="Q7NCJ0"/>
<accession>Q7NCJ0</accession>
<dbReference type="SUPFAM" id="SSF52980">
    <property type="entry name" value="Restriction endonuclease-like"/>
    <property type="match status" value="1"/>
</dbReference>
<evidence type="ECO:0000313" key="2">
    <source>
        <dbReference type="EMBL" id="BAC90930.1"/>
    </source>
</evidence>
<dbReference type="PhylomeDB" id="Q7NCJ0"/>
<name>Q7NCJ0_GLOVI</name>
<dbReference type="EnsemblBacteria" id="BAC90930">
    <property type="protein sequence ID" value="BAC90930"/>
    <property type="gene ID" value="BAC90930"/>
</dbReference>
<dbReference type="EMBL" id="BA000045">
    <property type="protein sequence ID" value="BAC90930.1"/>
    <property type="molecule type" value="Genomic_DNA"/>
</dbReference>
<dbReference type="PANTHER" id="PTHR35400">
    <property type="entry name" value="SLR1083 PROTEIN"/>
    <property type="match status" value="1"/>
</dbReference>
<organism evidence="2 3">
    <name type="scientific">Gloeobacter violaceus (strain ATCC 29082 / PCC 7421)</name>
    <dbReference type="NCBI Taxonomy" id="251221"/>
    <lineage>
        <taxon>Bacteria</taxon>
        <taxon>Bacillati</taxon>
        <taxon>Cyanobacteriota</taxon>
        <taxon>Cyanophyceae</taxon>
        <taxon>Gloeobacterales</taxon>
        <taxon>Gloeobacteraceae</taxon>
        <taxon>Gloeobacter</taxon>
    </lineage>
</organism>
<reference evidence="2 3" key="2">
    <citation type="journal article" date="2003" name="DNA Res.">
        <title>Complete genome structure of Gloeobacter violaceus PCC 7421, a cyanobacterium that lacks thylakoids (supplement).</title>
        <authorList>
            <person name="Nakamura Y."/>
            <person name="Kaneko T."/>
            <person name="Sato S."/>
            <person name="Mimuro M."/>
            <person name="Miyashita H."/>
            <person name="Tsuchiya T."/>
            <person name="Sasamoto S."/>
            <person name="Watanabe A."/>
            <person name="Kawashima K."/>
            <person name="Kishida Y."/>
            <person name="Kiyokawa C."/>
            <person name="Kohara M."/>
            <person name="Matsumoto M."/>
            <person name="Matsuno A."/>
            <person name="Nakazaki N."/>
            <person name="Shimpo S."/>
            <person name="Takeuchi C."/>
            <person name="Yamada M."/>
            <person name="Tabata S."/>
        </authorList>
    </citation>
    <scope>NUCLEOTIDE SEQUENCE [LARGE SCALE GENOMIC DNA]</scope>
    <source>
        <strain evidence="3">ATCC 29082 / PCC 7421</strain>
    </source>
</reference>
<reference evidence="2 3" key="1">
    <citation type="journal article" date="2003" name="DNA Res.">
        <title>Complete genome structure of Gloeobacter violaceus PCC 7421, a cyanobacterium that lacks thylakoids.</title>
        <authorList>
            <person name="Nakamura Y."/>
            <person name="Kaneko T."/>
            <person name="Sato S."/>
            <person name="Mimuro M."/>
            <person name="Miyashita H."/>
            <person name="Tsuchiya T."/>
            <person name="Sasamoto S."/>
            <person name="Watanabe A."/>
            <person name="Kawashima K."/>
            <person name="Kishida Y."/>
            <person name="Kiyokawa C."/>
            <person name="Kohara M."/>
            <person name="Matsumoto M."/>
            <person name="Matsuno A."/>
            <person name="Nakazaki N."/>
            <person name="Shimpo S."/>
            <person name="Takeuchi C."/>
            <person name="Yamada M."/>
            <person name="Tabata S."/>
        </authorList>
    </citation>
    <scope>NUCLEOTIDE SEQUENCE [LARGE SCALE GENOMIC DNA]</scope>
    <source>
        <strain evidence="3">ATCC 29082 / PCC 7421</strain>
    </source>
</reference>
<evidence type="ECO:0000259" key="1">
    <source>
        <dbReference type="Pfam" id="PF05685"/>
    </source>
</evidence>
<dbReference type="InParanoid" id="Q7NCJ0"/>
<gene>
    <name evidence="2" type="ordered locus">gll2989</name>
</gene>
<proteinExistence type="predicted"/>
<sequence length="205" mass="22537">MGTMGLSLQRQCAMVTVERVATRLFSTAEYHRMAGAGVFGPEEKVELLEGRILTVPPQGPLHAATVRRLMQLLLRLGVDPAMLFVDQPVSLGEYGEPVPDIALVEPDPQGRDYADAHPGPGQLRLLIEVSDSSLEYDLLTKSRAYASAGIGEYWVVDVRNRRVHRFTAPTAERYSRVEVLEEGVELVILGSEVPVCQLFPPRTAG</sequence>
<dbReference type="Pfam" id="PF05685">
    <property type="entry name" value="Uma2"/>
    <property type="match status" value="1"/>
</dbReference>
<feature type="domain" description="Putative restriction endonuclease" evidence="1">
    <location>
        <begin position="28"/>
        <end position="187"/>
    </location>
</feature>
<dbReference type="STRING" id="251221.gene:10760493"/>
<dbReference type="eggNOG" id="COG4636">
    <property type="taxonomic scope" value="Bacteria"/>
</dbReference>
<protein>
    <submittedName>
        <fullName evidence="2">Gll2989 protein</fullName>
    </submittedName>
</protein>
<dbReference type="PANTHER" id="PTHR35400:SF1">
    <property type="entry name" value="SLR1083 PROTEIN"/>
    <property type="match status" value="1"/>
</dbReference>
<dbReference type="InterPro" id="IPR008538">
    <property type="entry name" value="Uma2"/>
</dbReference>
<keyword evidence="3" id="KW-1185">Reference proteome</keyword>
<dbReference type="CDD" id="cd06260">
    <property type="entry name" value="DUF820-like"/>
    <property type="match status" value="1"/>
</dbReference>
<evidence type="ECO:0000313" key="3">
    <source>
        <dbReference type="Proteomes" id="UP000000557"/>
    </source>
</evidence>
<dbReference type="Gene3D" id="3.90.1570.10">
    <property type="entry name" value="tt1808, chain A"/>
    <property type="match status" value="1"/>
</dbReference>
<dbReference type="HOGENOM" id="CLU_076312_2_0_3"/>
<dbReference type="OrthoDB" id="509866at2"/>
<dbReference type="Proteomes" id="UP000000557">
    <property type="component" value="Chromosome"/>
</dbReference>
<dbReference type="InterPro" id="IPR012296">
    <property type="entry name" value="Nuclease_put_TT1808"/>
</dbReference>
<dbReference type="KEGG" id="gvi:gll2989"/>
<dbReference type="InterPro" id="IPR011335">
    <property type="entry name" value="Restrct_endonuc-II-like"/>
</dbReference>